<dbReference type="EMBL" id="MQVM01000001">
    <property type="protein sequence ID" value="ONH77641.1"/>
    <property type="molecule type" value="Genomic_DNA"/>
</dbReference>
<name>A0A1V2LW42_PICKU</name>
<proteinExistence type="predicted"/>
<dbReference type="Proteomes" id="UP000189274">
    <property type="component" value="Unassembled WGS sequence"/>
</dbReference>
<sequence>MLWIHKSSS</sequence>
<organism evidence="1 2">
    <name type="scientific">Pichia kudriavzevii</name>
    <name type="common">Yeast</name>
    <name type="synonym">Issatchenkia orientalis</name>
    <dbReference type="NCBI Taxonomy" id="4909"/>
    <lineage>
        <taxon>Eukaryota</taxon>
        <taxon>Fungi</taxon>
        <taxon>Dikarya</taxon>
        <taxon>Ascomycota</taxon>
        <taxon>Saccharomycotina</taxon>
        <taxon>Pichiomycetes</taxon>
        <taxon>Pichiales</taxon>
        <taxon>Pichiaceae</taxon>
        <taxon>Pichia</taxon>
    </lineage>
</organism>
<reference evidence="2" key="1">
    <citation type="journal article" date="2017" name="Genome Announc.">
        <title>Genome sequences of Cyberlindnera fabianii 65, Pichia kudriavzevii 129, and Saccharomyces cerevisiae 131 isolated from fermented masau fruits in Zimbabwe.</title>
        <authorList>
            <person name="van Rijswijck I.M.H."/>
            <person name="Derks M.F.L."/>
            <person name="Abee T."/>
            <person name="de Ridder D."/>
            <person name="Smid E.J."/>
        </authorList>
    </citation>
    <scope>NUCLEOTIDE SEQUENCE [LARGE SCALE GENOMIC DNA]</scope>
    <source>
        <strain evidence="2">129</strain>
    </source>
</reference>
<evidence type="ECO:0000313" key="1">
    <source>
        <dbReference type="EMBL" id="ONH77641.1"/>
    </source>
</evidence>
<gene>
    <name evidence="1" type="ORF">BOH78_0144</name>
</gene>
<evidence type="ECO:0000313" key="2">
    <source>
        <dbReference type="Proteomes" id="UP000189274"/>
    </source>
</evidence>
<comment type="caution">
    <text evidence="1">The sequence shown here is derived from an EMBL/GenBank/DDBJ whole genome shotgun (WGS) entry which is preliminary data.</text>
</comment>
<accession>A0A1V2LW42</accession>
<protein>
    <submittedName>
        <fullName evidence="1">Uncharacterized protein</fullName>
    </submittedName>
</protein>